<protein>
    <submittedName>
        <fullName evidence="2">Uncharacterized protein</fullName>
    </submittedName>
</protein>
<keyword evidence="1" id="KW-0732">Signal</keyword>
<dbReference type="PROSITE" id="PS51257">
    <property type="entry name" value="PROKAR_LIPOPROTEIN"/>
    <property type="match status" value="1"/>
</dbReference>
<accession>A0A4R9BSR2</accession>
<dbReference type="EMBL" id="SOHM01000025">
    <property type="protein sequence ID" value="TFD89477.1"/>
    <property type="molecule type" value="Genomic_DNA"/>
</dbReference>
<gene>
    <name evidence="2" type="ORF">E3T61_11245</name>
</gene>
<evidence type="ECO:0000313" key="2">
    <source>
        <dbReference type="EMBL" id="TFD89477.1"/>
    </source>
</evidence>
<evidence type="ECO:0000313" key="3">
    <source>
        <dbReference type="Proteomes" id="UP000298468"/>
    </source>
</evidence>
<feature type="chain" id="PRO_5038360471" evidence="1">
    <location>
        <begin position="30"/>
        <end position="153"/>
    </location>
</feature>
<dbReference type="RefSeq" id="WP_134640938.1">
    <property type="nucleotide sequence ID" value="NZ_SOHM01000025.1"/>
</dbReference>
<reference evidence="2 3" key="1">
    <citation type="submission" date="2019-03" db="EMBL/GenBank/DDBJ databases">
        <title>Genomics of glacier-inhabiting Cryobacterium strains.</title>
        <authorList>
            <person name="Liu Q."/>
            <person name="Xin Y.-H."/>
        </authorList>
    </citation>
    <scope>NUCLEOTIDE SEQUENCE [LARGE SCALE GENOMIC DNA]</scope>
    <source>
        <strain evidence="2 3">Sr59</strain>
    </source>
</reference>
<feature type="signal peptide" evidence="1">
    <location>
        <begin position="1"/>
        <end position="29"/>
    </location>
</feature>
<keyword evidence="3" id="KW-1185">Reference proteome</keyword>
<name>A0A4R9BSR2_9MICO</name>
<organism evidence="2 3">
    <name type="scientific">Cryobacterium lactosi</name>
    <dbReference type="NCBI Taxonomy" id="1259202"/>
    <lineage>
        <taxon>Bacteria</taxon>
        <taxon>Bacillati</taxon>
        <taxon>Actinomycetota</taxon>
        <taxon>Actinomycetes</taxon>
        <taxon>Micrococcales</taxon>
        <taxon>Microbacteriaceae</taxon>
        <taxon>Cryobacterium</taxon>
    </lineage>
</organism>
<dbReference type="AlphaFoldDB" id="A0A4R9BSR2"/>
<comment type="caution">
    <text evidence="2">The sequence shown here is derived from an EMBL/GenBank/DDBJ whole genome shotgun (WGS) entry which is preliminary data.</text>
</comment>
<dbReference type="Proteomes" id="UP000298468">
    <property type="component" value="Unassembled WGS sequence"/>
</dbReference>
<evidence type="ECO:0000256" key="1">
    <source>
        <dbReference type="SAM" id="SignalP"/>
    </source>
</evidence>
<proteinExistence type="predicted"/>
<dbReference type="OrthoDB" id="5123533at2"/>
<sequence length="153" mass="14831">MTTGLKTTTSPLRMALAVAAMLAVAPALAGCSDGQVQDAVNGAVQGATDGDVSLGGALPDGWPAEIPVIDGEIKFGAGNTTNGDQGWVVTVASSAADPLADAEQKLVDAGFVPDTSASANVGDVGVVAMTGATYAVTIAGTPDGVLYTVAPAA</sequence>